<feature type="coiled-coil region" evidence="1">
    <location>
        <begin position="30"/>
        <end position="57"/>
    </location>
</feature>
<evidence type="ECO:0000313" key="3">
    <source>
        <dbReference type="Proteomes" id="UP000663929"/>
    </source>
</evidence>
<name>A0A8A4TW86_SULCO</name>
<gene>
    <name evidence="2" type="ORF">J3U87_17325</name>
</gene>
<evidence type="ECO:0000256" key="1">
    <source>
        <dbReference type="SAM" id="Coils"/>
    </source>
</evidence>
<keyword evidence="3" id="KW-1185">Reference proteome</keyword>
<proteinExistence type="predicted"/>
<reference evidence="2" key="1">
    <citation type="submission" date="2021-03" db="EMBL/GenBank/DDBJ databases">
        <title>Acanthopleuribacteraceae sp. M133.</title>
        <authorList>
            <person name="Wang G."/>
        </authorList>
    </citation>
    <scope>NUCLEOTIDE SEQUENCE</scope>
    <source>
        <strain evidence="2">M133</strain>
    </source>
</reference>
<dbReference type="EMBL" id="CP071793">
    <property type="protein sequence ID" value="QTD54209.1"/>
    <property type="molecule type" value="Genomic_DNA"/>
</dbReference>
<dbReference type="AlphaFoldDB" id="A0A8A4TW86"/>
<organism evidence="2 3">
    <name type="scientific">Sulfidibacter corallicola</name>
    <dbReference type="NCBI Taxonomy" id="2818388"/>
    <lineage>
        <taxon>Bacteria</taxon>
        <taxon>Pseudomonadati</taxon>
        <taxon>Acidobacteriota</taxon>
        <taxon>Holophagae</taxon>
        <taxon>Acanthopleuribacterales</taxon>
        <taxon>Acanthopleuribacteraceae</taxon>
        <taxon>Sulfidibacter</taxon>
    </lineage>
</organism>
<accession>A0A8A4TW86</accession>
<sequence>MGSATFSPGSGAIYDITTTSPVAHVLHLSHAASEAMRQEAESALEAHQQAAAEYSQQLDQPDFHPFVSLPAGTLQRDLSNGQRLFVLPDGTFLGTTDQEHFVFVDSAGVPYQIPEHDGKVTLPDSRVFELVPEARATHATDWIQGLPAGVHPVQVADGRFRIVFATGLRLDVSIPDRRVVLLNPTATVIELGKKIQAIGEEIQVNLVDNGGRGFSALESQHRGFIDQSGDILLSLVSGEDLAITFPTQDQNGEENPHRYYQCGGPV</sequence>
<protein>
    <submittedName>
        <fullName evidence="2">Uncharacterized protein</fullName>
    </submittedName>
</protein>
<dbReference type="KEGG" id="scor:J3U87_17325"/>
<evidence type="ECO:0000313" key="2">
    <source>
        <dbReference type="EMBL" id="QTD54209.1"/>
    </source>
</evidence>
<dbReference type="Proteomes" id="UP000663929">
    <property type="component" value="Chromosome"/>
</dbReference>
<dbReference type="RefSeq" id="WP_237384307.1">
    <property type="nucleotide sequence ID" value="NZ_CP071793.1"/>
</dbReference>
<keyword evidence="1" id="KW-0175">Coiled coil</keyword>